<evidence type="ECO:0000256" key="5">
    <source>
        <dbReference type="ARBA" id="ARBA00023242"/>
    </source>
</evidence>
<evidence type="ECO:0000313" key="8">
    <source>
        <dbReference type="EMBL" id="KAF2875399.1"/>
    </source>
</evidence>
<name>A0A7C8ME09_9PLEO</name>
<feature type="compositionally biased region" description="Basic and acidic residues" evidence="7">
    <location>
        <begin position="194"/>
        <end position="208"/>
    </location>
</feature>
<feature type="compositionally biased region" description="Basic and acidic residues" evidence="7">
    <location>
        <begin position="157"/>
        <end position="171"/>
    </location>
</feature>
<reference evidence="8 9" key="1">
    <citation type="submission" date="2020-01" db="EMBL/GenBank/DDBJ databases">
        <authorList>
            <consortium name="DOE Joint Genome Institute"/>
            <person name="Haridas S."/>
            <person name="Albert R."/>
            <person name="Binder M."/>
            <person name="Bloem J."/>
            <person name="Labutti K."/>
            <person name="Salamov A."/>
            <person name="Andreopoulos B."/>
            <person name="Baker S.E."/>
            <person name="Barry K."/>
            <person name="Bills G."/>
            <person name="Bluhm B.H."/>
            <person name="Cannon C."/>
            <person name="Castanera R."/>
            <person name="Culley D.E."/>
            <person name="Daum C."/>
            <person name="Ezra D."/>
            <person name="Gonzalez J.B."/>
            <person name="Henrissat B."/>
            <person name="Kuo A."/>
            <person name="Liang C."/>
            <person name="Lipzen A."/>
            <person name="Lutzoni F."/>
            <person name="Magnuson J."/>
            <person name="Mondo S."/>
            <person name="Nolan M."/>
            <person name="Ohm R."/>
            <person name="Pangilinan J."/>
            <person name="Park H.-J.H."/>
            <person name="Ramirez L."/>
            <person name="Alfaro M."/>
            <person name="Sun H."/>
            <person name="Tritt A."/>
            <person name="Yoshinaga Y."/>
            <person name="Zwiers L.-H.L."/>
            <person name="Turgeon B.G."/>
            <person name="Goodwin S.B."/>
            <person name="Spatafora J.W."/>
            <person name="Crous P.W."/>
            <person name="Grigoriev I.V."/>
        </authorList>
    </citation>
    <scope>NUCLEOTIDE SEQUENCE [LARGE SCALE GENOMIC DNA]</scope>
    <source>
        <strain evidence="8 9">CBS 611.86</strain>
    </source>
</reference>
<dbReference type="EMBL" id="JAADJZ010000004">
    <property type="protein sequence ID" value="KAF2875399.1"/>
    <property type="molecule type" value="Genomic_DNA"/>
</dbReference>
<dbReference type="PANTHER" id="PTHR12838">
    <property type="entry name" value="U3 SMALL NUCLEOLAR RNA-ASSOCIATED PROTEIN 11"/>
    <property type="match status" value="1"/>
</dbReference>
<evidence type="ECO:0000256" key="2">
    <source>
        <dbReference type="ARBA" id="ARBA00004604"/>
    </source>
</evidence>
<evidence type="ECO:0000256" key="6">
    <source>
        <dbReference type="PIRNR" id="PIRNR015952"/>
    </source>
</evidence>
<dbReference type="PANTHER" id="PTHR12838:SF0">
    <property type="entry name" value="U3 SMALL NUCLEOLAR RNA-ASSOCIATED PROTEIN 11-RELATED"/>
    <property type="match status" value="1"/>
</dbReference>
<feature type="compositionally biased region" description="Low complexity" evidence="7">
    <location>
        <begin position="248"/>
        <end position="259"/>
    </location>
</feature>
<evidence type="ECO:0000256" key="1">
    <source>
        <dbReference type="ARBA" id="ARBA00004099"/>
    </source>
</evidence>
<keyword evidence="9" id="KW-1185">Reference proteome</keyword>
<feature type="region of interest" description="Disordered" evidence="7">
    <location>
        <begin position="248"/>
        <end position="269"/>
    </location>
</feature>
<dbReference type="GO" id="GO:0006364">
    <property type="term" value="P:rRNA processing"/>
    <property type="evidence" value="ECO:0007669"/>
    <property type="project" value="UniProtKB-UniRule"/>
</dbReference>
<feature type="compositionally biased region" description="Basic and acidic residues" evidence="7">
    <location>
        <begin position="215"/>
        <end position="225"/>
    </location>
</feature>
<protein>
    <recommendedName>
        <fullName evidence="6">U3 small nucleolar RNA-associated protein 11</fullName>
        <shortName evidence="6">U3 snoRNA-associated protein 11</shortName>
    </recommendedName>
</protein>
<comment type="function">
    <text evidence="1 6">Involved in nucleolar processing of pre-18S ribosomal RNA.</text>
</comment>
<comment type="subunit">
    <text evidence="6">Component of the ribosomal small subunit (SSU) processome.</text>
</comment>
<dbReference type="Proteomes" id="UP000481861">
    <property type="component" value="Unassembled WGS sequence"/>
</dbReference>
<comment type="subcellular location">
    <subcellularLocation>
        <location evidence="2 6">Nucleus</location>
        <location evidence="2 6">Nucleolus</location>
    </subcellularLocation>
</comment>
<organism evidence="8 9">
    <name type="scientific">Massariosphaeria phaeospora</name>
    <dbReference type="NCBI Taxonomy" id="100035"/>
    <lineage>
        <taxon>Eukaryota</taxon>
        <taxon>Fungi</taxon>
        <taxon>Dikarya</taxon>
        <taxon>Ascomycota</taxon>
        <taxon>Pezizomycotina</taxon>
        <taxon>Dothideomycetes</taxon>
        <taxon>Pleosporomycetidae</taxon>
        <taxon>Pleosporales</taxon>
        <taxon>Pleosporales incertae sedis</taxon>
        <taxon>Massariosphaeria</taxon>
    </lineage>
</organism>
<accession>A0A7C8ME09</accession>
<keyword evidence="5 6" id="KW-0539">Nucleus</keyword>
<dbReference type="Pfam" id="PF03998">
    <property type="entry name" value="Utp11"/>
    <property type="match status" value="1"/>
</dbReference>
<evidence type="ECO:0000256" key="7">
    <source>
        <dbReference type="SAM" id="MobiDB-lite"/>
    </source>
</evidence>
<feature type="region of interest" description="Disordered" evidence="7">
    <location>
        <begin position="157"/>
        <end position="225"/>
    </location>
</feature>
<dbReference type="OrthoDB" id="29058at2759"/>
<sequence>MSSMRNAVARRNHKERAQPLERERKWGLLEKRKDYKLRAADHKEKKKRIKLLKQKAADRNPDEFSFKMINSQVDSRGRKVADRGNQALSIDVVKLLKTQDSGYIRTMLQMLRKEREELEQMLVLGKDDVRALKDGEHGKKGTHRVYVGDVEEQNKFSADEWIGKGGERPDEQATEEVDEDEEVEKTPPKKLSKKQQDARLLAEKEKRNLTRKRQRTQERAAAHLENIKARERELVAVEEELEKQRAKMNNTVGGVNKNGVKFKVRERKR</sequence>
<dbReference type="PIRSF" id="PIRSF015952">
    <property type="entry name" value="U3snoRNP11"/>
    <property type="match status" value="1"/>
</dbReference>
<evidence type="ECO:0000256" key="4">
    <source>
        <dbReference type="ARBA" id="ARBA00022552"/>
    </source>
</evidence>
<gene>
    <name evidence="8" type="ORF">BDV95DRAFT_485362</name>
</gene>
<evidence type="ECO:0000313" key="9">
    <source>
        <dbReference type="Proteomes" id="UP000481861"/>
    </source>
</evidence>
<feature type="compositionally biased region" description="Acidic residues" evidence="7">
    <location>
        <begin position="172"/>
        <end position="183"/>
    </location>
</feature>
<comment type="similarity">
    <text evidence="3 6">Belongs to the UTP11 family.</text>
</comment>
<feature type="region of interest" description="Disordered" evidence="7">
    <location>
        <begin position="1"/>
        <end position="22"/>
    </location>
</feature>
<dbReference type="GO" id="GO:0032040">
    <property type="term" value="C:small-subunit processome"/>
    <property type="evidence" value="ECO:0007669"/>
    <property type="project" value="UniProtKB-UniRule"/>
</dbReference>
<evidence type="ECO:0000256" key="3">
    <source>
        <dbReference type="ARBA" id="ARBA00008105"/>
    </source>
</evidence>
<dbReference type="InterPro" id="IPR007144">
    <property type="entry name" value="SSU_processome_Utp11"/>
</dbReference>
<proteinExistence type="inferred from homology"/>
<dbReference type="AlphaFoldDB" id="A0A7C8ME09"/>
<comment type="caution">
    <text evidence="8">The sequence shown here is derived from an EMBL/GenBank/DDBJ whole genome shotgun (WGS) entry which is preliminary data.</text>
</comment>
<feature type="compositionally biased region" description="Basic residues" evidence="7">
    <location>
        <begin position="260"/>
        <end position="269"/>
    </location>
</feature>
<keyword evidence="4 6" id="KW-0698">rRNA processing</keyword>